<evidence type="ECO:0000256" key="2">
    <source>
        <dbReference type="ARBA" id="ARBA00022448"/>
    </source>
</evidence>
<evidence type="ECO:0000313" key="11">
    <source>
        <dbReference type="EMBL" id="PSB21873.1"/>
    </source>
</evidence>
<evidence type="ECO:0000256" key="4">
    <source>
        <dbReference type="ARBA" id="ARBA00022692"/>
    </source>
</evidence>
<evidence type="ECO:0000259" key="10">
    <source>
        <dbReference type="Pfam" id="PF01618"/>
    </source>
</evidence>
<dbReference type="GO" id="GO:0005886">
    <property type="term" value="C:plasma membrane"/>
    <property type="evidence" value="ECO:0007669"/>
    <property type="project" value="UniProtKB-SubCell"/>
</dbReference>
<comment type="similarity">
    <text evidence="8">Belongs to the exbB/tolQ family.</text>
</comment>
<sequence>MSNLFETIAKGGLTMIPLVGMSIATIACGLERSWFWFQLMSQEERIVHDVIEAARFDLSRAAEIASQAQELAIGRFLLAPLKLKQPTPETFRLAMEAAADREFIQMRKGDKLLESVVGLAPLLGLLGTVTGLIATFASLKIGGGGTSADTTKAAAGIGEALITTASGMVVAIISLAIFRVMVTLQSRQVDYFGRVGSDLELIYREIWYEPTFHHNHHQSDDDYSNASKVQLIDS</sequence>
<feature type="transmembrane region" description="Helical" evidence="9">
    <location>
        <begin position="116"/>
        <end position="137"/>
    </location>
</feature>
<feature type="transmembrane region" description="Helical" evidence="9">
    <location>
        <begin position="12"/>
        <end position="30"/>
    </location>
</feature>
<dbReference type="AlphaFoldDB" id="A0A2T1DN04"/>
<evidence type="ECO:0000256" key="7">
    <source>
        <dbReference type="ARBA" id="ARBA00023136"/>
    </source>
</evidence>
<name>A0A2T1DN04_9CYAN</name>
<feature type="transmembrane region" description="Helical" evidence="9">
    <location>
        <begin position="157"/>
        <end position="178"/>
    </location>
</feature>
<dbReference type="PANTHER" id="PTHR30625">
    <property type="entry name" value="PROTEIN TOLQ"/>
    <property type="match status" value="1"/>
</dbReference>
<dbReference type="RefSeq" id="WP_073068898.1">
    <property type="nucleotide sequence ID" value="NZ_MPPI01000001.1"/>
</dbReference>
<keyword evidence="2 8" id="KW-0813">Transport</keyword>
<dbReference type="InterPro" id="IPR002898">
    <property type="entry name" value="MotA_ExbB_proton_chnl"/>
</dbReference>
<gene>
    <name evidence="11" type="ORF">C7B65_00135</name>
</gene>
<evidence type="ECO:0000256" key="9">
    <source>
        <dbReference type="SAM" id="Phobius"/>
    </source>
</evidence>
<comment type="subcellular location">
    <subcellularLocation>
        <location evidence="1">Cell membrane</location>
        <topology evidence="1">Multi-pass membrane protein</topology>
    </subcellularLocation>
    <subcellularLocation>
        <location evidence="8">Membrane</location>
        <topology evidence="8">Multi-pass membrane protein</topology>
    </subcellularLocation>
</comment>
<keyword evidence="7 9" id="KW-0472">Membrane</keyword>
<dbReference type="Proteomes" id="UP000238634">
    <property type="component" value="Unassembled WGS sequence"/>
</dbReference>
<keyword evidence="4 9" id="KW-0812">Transmembrane</keyword>
<keyword evidence="6 9" id="KW-1133">Transmembrane helix</keyword>
<accession>A0A2T1DN04</accession>
<evidence type="ECO:0000313" key="12">
    <source>
        <dbReference type="Proteomes" id="UP000238634"/>
    </source>
</evidence>
<dbReference type="GO" id="GO:0017038">
    <property type="term" value="P:protein import"/>
    <property type="evidence" value="ECO:0007669"/>
    <property type="project" value="TreeGrafter"/>
</dbReference>
<reference evidence="11 12" key="2">
    <citation type="submission" date="2018-03" db="EMBL/GenBank/DDBJ databases">
        <title>The ancient ancestry and fast evolution of plastids.</title>
        <authorList>
            <person name="Moore K.R."/>
            <person name="Magnabosco C."/>
            <person name="Momper L."/>
            <person name="Gold D.A."/>
            <person name="Bosak T."/>
            <person name="Fournier G.P."/>
        </authorList>
    </citation>
    <scope>NUCLEOTIDE SEQUENCE [LARGE SCALE GENOMIC DNA]</scope>
    <source>
        <strain evidence="11 12">ULC007</strain>
    </source>
</reference>
<dbReference type="Pfam" id="PF01618">
    <property type="entry name" value="MotA_ExbB"/>
    <property type="match status" value="1"/>
</dbReference>
<proteinExistence type="inferred from homology"/>
<dbReference type="EMBL" id="PVWG01000001">
    <property type="protein sequence ID" value="PSB21873.1"/>
    <property type="molecule type" value="Genomic_DNA"/>
</dbReference>
<feature type="domain" description="MotA/TolQ/ExbB proton channel" evidence="10">
    <location>
        <begin position="72"/>
        <end position="191"/>
    </location>
</feature>
<evidence type="ECO:0000256" key="6">
    <source>
        <dbReference type="ARBA" id="ARBA00022989"/>
    </source>
</evidence>
<protein>
    <submittedName>
        <fullName evidence="11">MotA/TolQ/ExbB proton channel family protein</fullName>
    </submittedName>
</protein>
<organism evidence="11 12">
    <name type="scientific">Phormidesmis priestleyi ULC007</name>
    <dbReference type="NCBI Taxonomy" id="1920490"/>
    <lineage>
        <taxon>Bacteria</taxon>
        <taxon>Bacillati</taxon>
        <taxon>Cyanobacteriota</taxon>
        <taxon>Cyanophyceae</taxon>
        <taxon>Leptolyngbyales</taxon>
        <taxon>Leptolyngbyaceae</taxon>
        <taxon>Phormidesmis</taxon>
    </lineage>
</organism>
<evidence type="ECO:0000256" key="8">
    <source>
        <dbReference type="RuleBase" id="RU004057"/>
    </source>
</evidence>
<keyword evidence="12" id="KW-1185">Reference proteome</keyword>
<evidence type="ECO:0000256" key="1">
    <source>
        <dbReference type="ARBA" id="ARBA00004651"/>
    </source>
</evidence>
<dbReference type="InterPro" id="IPR050790">
    <property type="entry name" value="ExbB/TolQ_transport"/>
</dbReference>
<evidence type="ECO:0000256" key="5">
    <source>
        <dbReference type="ARBA" id="ARBA00022927"/>
    </source>
</evidence>
<comment type="caution">
    <text evidence="11">The sequence shown here is derived from an EMBL/GenBank/DDBJ whole genome shotgun (WGS) entry which is preliminary data.</text>
</comment>
<dbReference type="PANTHER" id="PTHR30625:SF15">
    <property type="entry name" value="BIOPOLYMER TRANSPORT PROTEIN EXBB"/>
    <property type="match status" value="1"/>
</dbReference>
<reference evidence="11 12" key="1">
    <citation type="submission" date="2018-02" db="EMBL/GenBank/DDBJ databases">
        <authorList>
            <person name="Cohen D.B."/>
            <person name="Kent A.D."/>
        </authorList>
    </citation>
    <scope>NUCLEOTIDE SEQUENCE [LARGE SCALE GENOMIC DNA]</scope>
    <source>
        <strain evidence="11 12">ULC007</strain>
    </source>
</reference>
<evidence type="ECO:0000256" key="3">
    <source>
        <dbReference type="ARBA" id="ARBA00022475"/>
    </source>
</evidence>
<dbReference type="OrthoDB" id="9785627at2"/>
<keyword evidence="5 8" id="KW-0653">Protein transport</keyword>
<dbReference type="STRING" id="1920490.GCA_001895925_00573"/>
<keyword evidence="3" id="KW-1003">Cell membrane</keyword>